<evidence type="ECO:0000313" key="1">
    <source>
        <dbReference type="EMBL" id="CAG5129362.1"/>
    </source>
</evidence>
<sequence length="54" mass="6252">HITLRFSHDISPGRPIWPLRSVNHHLESLQMKIAIIHNHLLSVVPGDCLHWISE</sequence>
<name>A0A8S3ZPZ5_9EUPU</name>
<dbReference type="EMBL" id="CAJHNH020003458">
    <property type="protein sequence ID" value="CAG5129362.1"/>
    <property type="molecule type" value="Genomic_DNA"/>
</dbReference>
<keyword evidence="2" id="KW-1185">Reference proteome</keyword>
<comment type="caution">
    <text evidence="1">The sequence shown here is derived from an EMBL/GenBank/DDBJ whole genome shotgun (WGS) entry which is preliminary data.</text>
</comment>
<organism evidence="1 2">
    <name type="scientific">Candidula unifasciata</name>
    <dbReference type="NCBI Taxonomy" id="100452"/>
    <lineage>
        <taxon>Eukaryota</taxon>
        <taxon>Metazoa</taxon>
        <taxon>Spiralia</taxon>
        <taxon>Lophotrochozoa</taxon>
        <taxon>Mollusca</taxon>
        <taxon>Gastropoda</taxon>
        <taxon>Heterobranchia</taxon>
        <taxon>Euthyneura</taxon>
        <taxon>Panpulmonata</taxon>
        <taxon>Eupulmonata</taxon>
        <taxon>Stylommatophora</taxon>
        <taxon>Helicina</taxon>
        <taxon>Helicoidea</taxon>
        <taxon>Geomitridae</taxon>
        <taxon>Candidula</taxon>
    </lineage>
</organism>
<dbReference type="AlphaFoldDB" id="A0A8S3ZPZ5"/>
<reference evidence="1" key="1">
    <citation type="submission" date="2021-04" db="EMBL/GenBank/DDBJ databases">
        <authorList>
            <consortium name="Molecular Ecology Group"/>
        </authorList>
    </citation>
    <scope>NUCLEOTIDE SEQUENCE</scope>
</reference>
<protein>
    <submittedName>
        <fullName evidence="1">Uncharacterized protein</fullName>
    </submittedName>
</protein>
<feature type="non-terminal residue" evidence="1">
    <location>
        <position position="1"/>
    </location>
</feature>
<proteinExistence type="predicted"/>
<gene>
    <name evidence="1" type="ORF">CUNI_LOCUS14920</name>
</gene>
<evidence type="ECO:0000313" key="2">
    <source>
        <dbReference type="Proteomes" id="UP000678393"/>
    </source>
</evidence>
<feature type="non-terminal residue" evidence="1">
    <location>
        <position position="54"/>
    </location>
</feature>
<accession>A0A8S3ZPZ5</accession>
<dbReference type="Proteomes" id="UP000678393">
    <property type="component" value="Unassembled WGS sequence"/>
</dbReference>